<dbReference type="InterPro" id="IPR016181">
    <property type="entry name" value="Acyl_CoA_acyltransferase"/>
</dbReference>
<dbReference type="Pfam" id="PF13302">
    <property type="entry name" value="Acetyltransf_3"/>
    <property type="match status" value="1"/>
</dbReference>
<evidence type="ECO:0000259" key="1">
    <source>
        <dbReference type="PROSITE" id="PS51186"/>
    </source>
</evidence>
<reference evidence="2 3" key="1">
    <citation type="submission" date="2019-07" db="EMBL/GenBank/DDBJ databases">
        <title>Analysis of the biochemical properties, biological activity and biotechnological potential of siderophores and biosurfactants produced by Antarctic psychrotolerant bacteria.</title>
        <authorList>
            <person name="Styczynski M."/>
            <person name="Krucon T."/>
            <person name="Decewicz P."/>
            <person name="Dziewit L."/>
        </authorList>
    </citation>
    <scope>NUCLEOTIDE SEQUENCE [LARGE SCALE GENOMIC DNA]</scope>
    <source>
        <strain evidence="2 3">ANT_H27</strain>
    </source>
</reference>
<dbReference type="InterPro" id="IPR051908">
    <property type="entry name" value="Ribosomal_N-acetyltransferase"/>
</dbReference>
<dbReference type="CDD" id="cd04301">
    <property type="entry name" value="NAT_SF"/>
    <property type="match status" value="1"/>
</dbReference>
<evidence type="ECO:0000313" key="2">
    <source>
        <dbReference type="EMBL" id="KAA0974289.1"/>
    </source>
</evidence>
<comment type="caution">
    <text evidence="2">The sequence shown here is derived from an EMBL/GenBank/DDBJ whole genome shotgun (WGS) entry which is preliminary data.</text>
</comment>
<proteinExistence type="predicted"/>
<dbReference type="AlphaFoldDB" id="A0A5B0E9Y4"/>
<dbReference type="PROSITE" id="PS51186">
    <property type="entry name" value="GNAT"/>
    <property type="match status" value="1"/>
</dbReference>
<dbReference type="PANTHER" id="PTHR43441:SF10">
    <property type="entry name" value="ACETYLTRANSFERASE"/>
    <property type="match status" value="1"/>
</dbReference>
<keyword evidence="2" id="KW-0808">Transferase</keyword>
<dbReference type="GO" id="GO:1990189">
    <property type="term" value="F:protein N-terminal-serine acetyltransferase activity"/>
    <property type="evidence" value="ECO:0007669"/>
    <property type="project" value="TreeGrafter"/>
</dbReference>
<feature type="domain" description="N-acetyltransferase" evidence="1">
    <location>
        <begin position="13"/>
        <end position="168"/>
    </location>
</feature>
<dbReference type="GO" id="GO:0005737">
    <property type="term" value="C:cytoplasm"/>
    <property type="evidence" value="ECO:0007669"/>
    <property type="project" value="TreeGrafter"/>
</dbReference>
<sequence length="192" mass="20586">MNLPAHALPPACLRPWKDTEADIDSILTAFEADDMAGQCAEPINSVAAARRWLEPWLDPTNETAVAFAIDVDGLAVGHVMASAIDRRHDTAWVSYWVSSAARGTGLASRATAALADHCLGPLGLFRLELAYRVNNPSSASVARNAGFQVEGVERAKLRYLNEAGKPVRFDVETCARLGSDGPAPAVPLPIRR</sequence>
<protein>
    <submittedName>
        <fullName evidence="2">GNAT family N-acetyltransferase</fullName>
    </submittedName>
</protein>
<evidence type="ECO:0000313" key="3">
    <source>
        <dbReference type="Proteomes" id="UP000323856"/>
    </source>
</evidence>
<dbReference type="InterPro" id="IPR000182">
    <property type="entry name" value="GNAT_dom"/>
</dbReference>
<gene>
    <name evidence="2" type="ORF">FQ154_15700</name>
</gene>
<organism evidence="2 3">
    <name type="scientific">Paeniglutamicibacter gangotriensis</name>
    <dbReference type="NCBI Taxonomy" id="254787"/>
    <lineage>
        <taxon>Bacteria</taxon>
        <taxon>Bacillati</taxon>
        <taxon>Actinomycetota</taxon>
        <taxon>Actinomycetes</taxon>
        <taxon>Micrococcales</taxon>
        <taxon>Micrococcaceae</taxon>
        <taxon>Paeniglutamicibacter</taxon>
    </lineage>
</organism>
<accession>A0A5B0E9Y4</accession>
<dbReference type="EMBL" id="VOBL01000019">
    <property type="protein sequence ID" value="KAA0974289.1"/>
    <property type="molecule type" value="Genomic_DNA"/>
</dbReference>
<name>A0A5B0E9Y4_9MICC</name>
<dbReference type="SUPFAM" id="SSF55729">
    <property type="entry name" value="Acyl-CoA N-acyltransferases (Nat)"/>
    <property type="match status" value="1"/>
</dbReference>
<dbReference type="OrthoDB" id="2061990at2"/>
<dbReference type="Proteomes" id="UP000323856">
    <property type="component" value="Unassembled WGS sequence"/>
</dbReference>
<dbReference type="Gene3D" id="3.40.630.30">
    <property type="match status" value="1"/>
</dbReference>
<dbReference type="RefSeq" id="WP_149620457.1">
    <property type="nucleotide sequence ID" value="NZ_VOBL01000019.1"/>
</dbReference>
<dbReference type="GO" id="GO:0008999">
    <property type="term" value="F:protein-N-terminal-alanine acetyltransferase activity"/>
    <property type="evidence" value="ECO:0007669"/>
    <property type="project" value="TreeGrafter"/>
</dbReference>
<dbReference type="PANTHER" id="PTHR43441">
    <property type="entry name" value="RIBOSOMAL-PROTEIN-SERINE ACETYLTRANSFERASE"/>
    <property type="match status" value="1"/>
</dbReference>